<gene>
    <name evidence="5" type="ORF">HNY73_012089</name>
</gene>
<evidence type="ECO:0000313" key="5">
    <source>
        <dbReference type="EMBL" id="KAF8781719.1"/>
    </source>
</evidence>
<dbReference type="GO" id="GO:0030729">
    <property type="term" value="F:acetoacetate-CoA ligase activity"/>
    <property type="evidence" value="ECO:0007669"/>
    <property type="project" value="TreeGrafter"/>
</dbReference>
<dbReference type="Proteomes" id="UP000807504">
    <property type="component" value="Unassembled WGS sequence"/>
</dbReference>
<reference evidence="5" key="2">
    <citation type="submission" date="2020-06" db="EMBL/GenBank/DDBJ databases">
        <authorList>
            <person name="Sheffer M."/>
        </authorList>
    </citation>
    <scope>NUCLEOTIDE SEQUENCE</scope>
</reference>
<accession>A0A8T0EYA5</accession>
<comment type="caution">
    <text evidence="5">The sequence shown here is derived from an EMBL/GenBank/DDBJ whole genome shotgun (WGS) entry which is preliminary data.</text>
</comment>
<keyword evidence="2" id="KW-0472">Membrane</keyword>
<dbReference type="SUPFAM" id="SSF56801">
    <property type="entry name" value="Acetyl-CoA synthetase-like"/>
    <property type="match status" value="1"/>
</dbReference>
<sequence>MDCIRNSNSCQNDVKDQAIKTYSVIWNKKMKSEIGLEKFQKIIEKKYKIKFESYWDLHKWSVENFPDFWKEMWNFFDIIASKPYEKVFRKTGTGILDNEWFCGAEFNMAETFLRIRNNRIALSYSDEFENKGEMTFAEMFEEVKRFAAAFRKHGLGKGDRIGGYISNIKEALFAFLAALSIGAIWGAAMPYLGPRAVSNMMKVIQPKFIIVVDYFLFGEEEFFPIENLTTVTEGLTNLEKVIIVRQTENTSYQNLSSIPKGVFLEDFLESGRAPDGTVPDLVFEQLPPSHPGIINFTSGTTGIPKGVVHPQVAFLGLMRDYVLHLNLKSGDVVGNYSPAGWAVWIYPIPSLALGVKQFLFNGCPTYSKNGRNIWNHLSENKVTYIFISSGDTIDMESTNIVPGLSTNLDCLKIISLSGSPPKPRNYDFLLNKVKKDMYVGSMYGATETFGTFSAYNLNMPAYACESQVPALGVNLHCFDPKGNSIVGQRGEMVITTPTPSLPIYLWGDKDNERMQEAYFSKYGTGVWCQNDEGYFNPETKGFAVIGRSDNALKQYGERLSPDDIYIAIDHIKELQDYICVCQDSASGDPRSILFVQLADGYAFTPELKKKIEQSIQQELSIVSVPEVILEVPDIPYNINNKRMESTVKQIVMTNVIPHVTNIRNPDCLKYFCDIPEIVNYN</sequence>
<dbReference type="PROSITE" id="PS00455">
    <property type="entry name" value="AMP_BINDING"/>
    <property type="match status" value="1"/>
</dbReference>
<keyword evidence="2" id="KW-0812">Transmembrane</keyword>
<dbReference type="Gene3D" id="3.30.300.30">
    <property type="match status" value="1"/>
</dbReference>
<evidence type="ECO:0000259" key="4">
    <source>
        <dbReference type="Pfam" id="PF16177"/>
    </source>
</evidence>
<feature type="domain" description="AMP-dependent synthetase/ligase" evidence="3">
    <location>
        <begin position="117"/>
        <end position="498"/>
    </location>
</feature>
<organism evidence="5 6">
    <name type="scientific">Argiope bruennichi</name>
    <name type="common">Wasp spider</name>
    <name type="synonym">Aranea bruennichi</name>
    <dbReference type="NCBI Taxonomy" id="94029"/>
    <lineage>
        <taxon>Eukaryota</taxon>
        <taxon>Metazoa</taxon>
        <taxon>Ecdysozoa</taxon>
        <taxon>Arthropoda</taxon>
        <taxon>Chelicerata</taxon>
        <taxon>Arachnida</taxon>
        <taxon>Araneae</taxon>
        <taxon>Araneomorphae</taxon>
        <taxon>Entelegynae</taxon>
        <taxon>Araneoidea</taxon>
        <taxon>Araneidae</taxon>
        <taxon>Argiope</taxon>
    </lineage>
</organism>
<dbReference type="Pfam" id="PF00501">
    <property type="entry name" value="AMP-binding"/>
    <property type="match status" value="1"/>
</dbReference>
<keyword evidence="6" id="KW-1185">Reference proteome</keyword>
<dbReference type="InterPro" id="IPR042099">
    <property type="entry name" value="ANL_N_sf"/>
</dbReference>
<feature type="transmembrane region" description="Helical" evidence="2">
    <location>
        <begin position="171"/>
        <end position="192"/>
    </location>
</feature>
<feature type="domain" description="Acetyl-coenzyme A synthetase N-terminal" evidence="4">
    <location>
        <begin position="54"/>
        <end position="110"/>
    </location>
</feature>
<protein>
    <submittedName>
        <fullName evidence="5">Acetoacetyl-CoA synthetase like protein</fullName>
    </submittedName>
</protein>
<dbReference type="Gene3D" id="3.40.50.12780">
    <property type="entry name" value="N-terminal domain of ligase-like"/>
    <property type="match status" value="1"/>
</dbReference>
<dbReference type="Pfam" id="PF16177">
    <property type="entry name" value="ACAS_N"/>
    <property type="match status" value="1"/>
</dbReference>
<evidence type="ECO:0000313" key="6">
    <source>
        <dbReference type="Proteomes" id="UP000807504"/>
    </source>
</evidence>
<keyword evidence="2" id="KW-1133">Transmembrane helix</keyword>
<dbReference type="PANTHER" id="PTHR42921">
    <property type="entry name" value="ACETOACETYL-COA SYNTHETASE"/>
    <property type="match status" value="1"/>
</dbReference>
<dbReference type="InterPro" id="IPR000873">
    <property type="entry name" value="AMP-dep_synth/lig_dom"/>
</dbReference>
<dbReference type="InterPro" id="IPR020845">
    <property type="entry name" value="AMP-binding_CS"/>
</dbReference>
<proteinExistence type="inferred from homology"/>
<evidence type="ECO:0000256" key="2">
    <source>
        <dbReference type="SAM" id="Phobius"/>
    </source>
</evidence>
<dbReference type="InterPro" id="IPR032387">
    <property type="entry name" value="ACAS_N"/>
</dbReference>
<dbReference type="PANTHER" id="PTHR42921:SF1">
    <property type="entry name" value="ACETOACETYL-COA SYNTHETASE"/>
    <property type="match status" value="1"/>
</dbReference>
<comment type="similarity">
    <text evidence="1">Belongs to the ATP-dependent AMP-binding enzyme family.</text>
</comment>
<name>A0A8T0EYA5_ARGBR</name>
<reference evidence="5" key="1">
    <citation type="journal article" date="2020" name="bioRxiv">
        <title>Chromosome-level reference genome of the European wasp spider Argiope bruennichi: a resource for studies on range expansion and evolutionary adaptation.</title>
        <authorList>
            <person name="Sheffer M.M."/>
            <person name="Hoppe A."/>
            <person name="Krehenwinkel H."/>
            <person name="Uhl G."/>
            <person name="Kuss A.W."/>
            <person name="Jensen L."/>
            <person name="Jensen C."/>
            <person name="Gillespie R.G."/>
            <person name="Hoff K.J."/>
            <person name="Prost S."/>
        </authorList>
    </citation>
    <scope>NUCLEOTIDE SEQUENCE</scope>
</reference>
<evidence type="ECO:0000259" key="3">
    <source>
        <dbReference type="Pfam" id="PF00501"/>
    </source>
</evidence>
<evidence type="ECO:0000256" key="1">
    <source>
        <dbReference type="ARBA" id="ARBA00006432"/>
    </source>
</evidence>
<dbReference type="EMBL" id="JABXBU010001863">
    <property type="protein sequence ID" value="KAF8781719.1"/>
    <property type="molecule type" value="Genomic_DNA"/>
</dbReference>
<dbReference type="AlphaFoldDB" id="A0A8T0EYA5"/>
<dbReference type="InterPro" id="IPR045851">
    <property type="entry name" value="AMP-bd_C_sf"/>
</dbReference>